<sequence length="419" mass="46267">MESKEQEIQPRNGDVGIPSSAMRLLDTKHLFPNPRRAEWDTMYYALALKGRGSPIQTAGTPLEYSIEHRIAGYSIGDVVLFDSRGFVDFHFNACVPLDSPLNGHPDDIPEGFSPLSPPLDPANIHEEAPFKGHTVMDGRSVREFQISGHAPGTTFNAVAEEIAILTIPEGVISRDVVDVSCFRKYIAANAVGWYKCVNEVGGRHATNGDLRLVVGWDHCSSWSRVTNSSVTVHVPDDNMASAGSSACFGAMFPADGMGTLKGVGDDSSQEGVAYNNQSVFLRTLNISVCDSIWSKLAEDFRPHIDPYMRPLPEGTTFKWKSYSIEVHPANEINALLLKQRPQAKFAVTQDNDWISVLKPDDPCLPRAKEFMSRILVVYNICEEDDVVFLEYKPEVPVPVNRVISIVEPHIGSLPYLPQA</sequence>
<dbReference type="STRING" id="686832.A0A0C3C3G4"/>
<reference evidence="2" key="2">
    <citation type="submission" date="2015-01" db="EMBL/GenBank/DDBJ databases">
        <title>Evolutionary Origins and Diversification of the Mycorrhizal Mutualists.</title>
        <authorList>
            <consortium name="DOE Joint Genome Institute"/>
            <consortium name="Mycorrhizal Genomics Consortium"/>
            <person name="Kohler A."/>
            <person name="Kuo A."/>
            <person name="Nagy L.G."/>
            <person name="Floudas D."/>
            <person name="Copeland A."/>
            <person name="Barry K.W."/>
            <person name="Cichocki N."/>
            <person name="Veneault-Fourrey C."/>
            <person name="LaButti K."/>
            <person name="Lindquist E.A."/>
            <person name="Lipzen A."/>
            <person name="Lundell T."/>
            <person name="Morin E."/>
            <person name="Murat C."/>
            <person name="Riley R."/>
            <person name="Ohm R."/>
            <person name="Sun H."/>
            <person name="Tunlid A."/>
            <person name="Henrissat B."/>
            <person name="Grigoriev I.V."/>
            <person name="Hibbett D.S."/>
            <person name="Martin F."/>
        </authorList>
    </citation>
    <scope>NUCLEOTIDE SEQUENCE [LARGE SCALE GENOMIC DNA]</scope>
    <source>
        <strain evidence="2">h7</strain>
    </source>
</reference>
<gene>
    <name evidence="1" type="ORF">M413DRAFT_237947</name>
</gene>
<protein>
    <submittedName>
        <fullName evidence="1">Uncharacterized protein</fullName>
    </submittedName>
</protein>
<evidence type="ECO:0000313" key="1">
    <source>
        <dbReference type="EMBL" id="KIM38819.1"/>
    </source>
</evidence>
<name>A0A0C3C3G4_HEBCY</name>
<proteinExistence type="predicted"/>
<reference evidence="1 2" key="1">
    <citation type="submission" date="2014-04" db="EMBL/GenBank/DDBJ databases">
        <authorList>
            <consortium name="DOE Joint Genome Institute"/>
            <person name="Kuo A."/>
            <person name="Gay G."/>
            <person name="Dore J."/>
            <person name="Kohler A."/>
            <person name="Nagy L.G."/>
            <person name="Floudas D."/>
            <person name="Copeland A."/>
            <person name="Barry K.W."/>
            <person name="Cichocki N."/>
            <person name="Veneault-Fourrey C."/>
            <person name="LaButti K."/>
            <person name="Lindquist E.A."/>
            <person name="Lipzen A."/>
            <person name="Lundell T."/>
            <person name="Morin E."/>
            <person name="Murat C."/>
            <person name="Sun H."/>
            <person name="Tunlid A."/>
            <person name="Henrissat B."/>
            <person name="Grigoriev I.V."/>
            <person name="Hibbett D.S."/>
            <person name="Martin F."/>
            <person name="Nordberg H.P."/>
            <person name="Cantor M.N."/>
            <person name="Hua S.X."/>
        </authorList>
    </citation>
    <scope>NUCLEOTIDE SEQUENCE [LARGE SCALE GENOMIC DNA]</scope>
    <source>
        <strain evidence="2">h7</strain>
    </source>
</reference>
<accession>A0A0C3C3G4</accession>
<dbReference type="OrthoDB" id="3222453at2759"/>
<keyword evidence="2" id="KW-1185">Reference proteome</keyword>
<dbReference type="AlphaFoldDB" id="A0A0C3C3G4"/>
<organism evidence="1 2">
    <name type="scientific">Hebeloma cylindrosporum</name>
    <dbReference type="NCBI Taxonomy" id="76867"/>
    <lineage>
        <taxon>Eukaryota</taxon>
        <taxon>Fungi</taxon>
        <taxon>Dikarya</taxon>
        <taxon>Basidiomycota</taxon>
        <taxon>Agaricomycotina</taxon>
        <taxon>Agaricomycetes</taxon>
        <taxon>Agaricomycetidae</taxon>
        <taxon>Agaricales</taxon>
        <taxon>Agaricineae</taxon>
        <taxon>Hymenogastraceae</taxon>
        <taxon>Hebeloma</taxon>
    </lineage>
</organism>
<evidence type="ECO:0000313" key="2">
    <source>
        <dbReference type="Proteomes" id="UP000053424"/>
    </source>
</evidence>
<dbReference type="EMBL" id="KN831788">
    <property type="protein sequence ID" value="KIM38819.1"/>
    <property type="molecule type" value="Genomic_DNA"/>
</dbReference>
<dbReference type="HOGENOM" id="CLU_021108_6_1_1"/>
<dbReference type="Proteomes" id="UP000053424">
    <property type="component" value="Unassembled WGS sequence"/>
</dbReference>